<accession>X0WPY3</accession>
<name>X0WPY3_9ZZZZ</name>
<proteinExistence type="predicted"/>
<dbReference type="AlphaFoldDB" id="X0WPY3"/>
<gene>
    <name evidence="1" type="ORF">S01H1_73956</name>
</gene>
<feature type="non-terminal residue" evidence="1">
    <location>
        <position position="1"/>
    </location>
</feature>
<protein>
    <submittedName>
        <fullName evidence="1">Uncharacterized protein</fullName>
    </submittedName>
</protein>
<reference evidence="1" key="1">
    <citation type="journal article" date="2014" name="Front. Microbiol.">
        <title>High frequency of phylogenetically diverse reductive dehalogenase-homologous genes in deep subseafloor sedimentary metagenomes.</title>
        <authorList>
            <person name="Kawai M."/>
            <person name="Futagami T."/>
            <person name="Toyoda A."/>
            <person name="Takaki Y."/>
            <person name="Nishi S."/>
            <person name="Hori S."/>
            <person name="Arai W."/>
            <person name="Tsubouchi T."/>
            <person name="Morono Y."/>
            <person name="Uchiyama I."/>
            <person name="Ito T."/>
            <person name="Fujiyama A."/>
            <person name="Inagaki F."/>
            <person name="Takami H."/>
        </authorList>
    </citation>
    <scope>NUCLEOTIDE SEQUENCE</scope>
    <source>
        <strain evidence="1">Expedition CK06-06</strain>
    </source>
</reference>
<dbReference type="EMBL" id="BARS01049442">
    <property type="protein sequence ID" value="GAG33019.1"/>
    <property type="molecule type" value="Genomic_DNA"/>
</dbReference>
<sequence>FVRIFGHEGGLNHTKEPKETLIGLPGLFI</sequence>
<organism evidence="1">
    <name type="scientific">marine sediment metagenome</name>
    <dbReference type="NCBI Taxonomy" id="412755"/>
    <lineage>
        <taxon>unclassified sequences</taxon>
        <taxon>metagenomes</taxon>
        <taxon>ecological metagenomes</taxon>
    </lineage>
</organism>
<comment type="caution">
    <text evidence="1">The sequence shown here is derived from an EMBL/GenBank/DDBJ whole genome shotgun (WGS) entry which is preliminary data.</text>
</comment>
<evidence type="ECO:0000313" key="1">
    <source>
        <dbReference type="EMBL" id="GAG33019.1"/>
    </source>
</evidence>